<name>A0A8J5CJI1_CHIOP</name>
<dbReference type="EMBL" id="JACEEZ010008525">
    <property type="protein sequence ID" value="KAG0723228.1"/>
    <property type="molecule type" value="Genomic_DNA"/>
</dbReference>
<feature type="compositionally biased region" description="Polar residues" evidence="1">
    <location>
        <begin position="432"/>
        <end position="443"/>
    </location>
</feature>
<proteinExistence type="predicted"/>
<keyword evidence="3" id="KW-1185">Reference proteome</keyword>
<evidence type="ECO:0000256" key="1">
    <source>
        <dbReference type="SAM" id="MobiDB-lite"/>
    </source>
</evidence>
<reference evidence="2" key="1">
    <citation type="submission" date="2020-07" db="EMBL/GenBank/DDBJ databases">
        <title>The High-quality genome of the commercially important snow crab, Chionoecetes opilio.</title>
        <authorList>
            <person name="Jeong J.-H."/>
            <person name="Ryu S."/>
        </authorList>
    </citation>
    <scope>NUCLEOTIDE SEQUENCE</scope>
    <source>
        <strain evidence="2">MADBK_172401_WGS</strain>
        <tissue evidence="2">Digestive gland</tissue>
    </source>
</reference>
<accession>A0A8J5CJI1</accession>
<dbReference type="Proteomes" id="UP000770661">
    <property type="component" value="Unassembled WGS sequence"/>
</dbReference>
<dbReference type="AlphaFoldDB" id="A0A8J5CJI1"/>
<feature type="region of interest" description="Disordered" evidence="1">
    <location>
        <begin position="324"/>
        <end position="481"/>
    </location>
</feature>
<organism evidence="2 3">
    <name type="scientific">Chionoecetes opilio</name>
    <name type="common">Atlantic snow crab</name>
    <name type="synonym">Cancer opilio</name>
    <dbReference type="NCBI Taxonomy" id="41210"/>
    <lineage>
        <taxon>Eukaryota</taxon>
        <taxon>Metazoa</taxon>
        <taxon>Ecdysozoa</taxon>
        <taxon>Arthropoda</taxon>
        <taxon>Crustacea</taxon>
        <taxon>Multicrustacea</taxon>
        <taxon>Malacostraca</taxon>
        <taxon>Eumalacostraca</taxon>
        <taxon>Eucarida</taxon>
        <taxon>Decapoda</taxon>
        <taxon>Pleocyemata</taxon>
        <taxon>Brachyura</taxon>
        <taxon>Eubrachyura</taxon>
        <taxon>Majoidea</taxon>
        <taxon>Majidae</taxon>
        <taxon>Chionoecetes</taxon>
    </lineage>
</organism>
<gene>
    <name evidence="2" type="ORF">GWK47_005640</name>
</gene>
<comment type="caution">
    <text evidence="2">The sequence shown here is derived from an EMBL/GenBank/DDBJ whole genome shotgun (WGS) entry which is preliminary data.</text>
</comment>
<protein>
    <submittedName>
        <fullName evidence="2">Uncharacterized protein</fullName>
    </submittedName>
</protein>
<feature type="compositionally biased region" description="Pro residues" evidence="1">
    <location>
        <begin position="459"/>
        <end position="471"/>
    </location>
</feature>
<feature type="compositionally biased region" description="Low complexity" evidence="1">
    <location>
        <begin position="682"/>
        <end position="692"/>
    </location>
</feature>
<feature type="compositionally biased region" description="Pro residues" evidence="1">
    <location>
        <begin position="347"/>
        <end position="358"/>
    </location>
</feature>
<feature type="region of interest" description="Disordered" evidence="1">
    <location>
        <begin position="673"/>
        <end position="698"/>
    </location>
</feature>
<evidence type="ECO:0000313" key="2">
    <source>
        <dbReference type="EMBL" id="KAG0723228.1"/>
    </source>
</evidence>
<evidence type="ECO:0000313" key="3">
    <source>
        <dbReference type="Proteomes" id="UP000770661"/>
    </source>
</evidence>
<sequence>MTDGARSPLGNPPKAEAPATLPPKSALPSFHLRGDLHRAVSIFSLAPQGSRTPLKTFTRGNRCGPRPRACRQGRLPLVLTKPWETNPGPTRWEALCPPPIPKPGKTKSPVPTGPLHPPCIWEKVEGLVSTARFRWWGRTLFEGGAGGFRPHLRHPGRAGSAGKLFVNLPSAQPGSTFSRTHISWGVRLRSRPSGPGGNDYLAPPAQTLGLINGLPGSFGGPKPISSISLPPSGSKSYGAALGSAARLSSPRVPPKSALRIPGVMKSSPLSPCMPKWDPPLFPPTEGGFCARTTTDLVLPQATPLLLFTATLVGPSTPVWVSGGQTTTVGRGPQALPSLTYPPHHHNPPNPNPFPPHPGGHPSKLPRTFQASPSDSAGFWRGHISQRKGMYPPTTSKSLPMGHTPRHPSTAAPSMTLPKPLCRTWRLPPETDVLTSKTLPSTGPHTPPSLSKGRCDLHSPLPPPLPPLPPPPHHPRPSSPSQRALCTSEYLWDFAAPFPPGGDIAFYWVPPPAGTPGTSHTLLPGLPPSPGKHARRALRITPWAITASHRKAKTDGGARQCAKSSNPGPLRRHRRPPPRGGAALDTHKAGIKTGAGSGAKLDDRLAKKGAYSRSPRVPAGGLLSMVAKFCCGGGWGAGAADEWGARDQSASGCGVIPPKVPQGPGPKNFVSFAGGAPEGPPGGTTRDPPGGFPSIPKQLSQETDFPRHDLLGAPFWAPSKPGLFFQINPMGKINLGEHFVLSQQAISAYPAHHLSFLNQSSHVIPNSRLFTCFIHVHPSGICKVHHYKLRNGKVMAEVDTTQAESQIYNPAWIQPLVKITIAPSNHQGQTLQLPRHGPHTSTLSPFPVSRESNLARPPWGHHTGSSEPSEEAGWAMRMPVRWLPAEKGRIPTQHKQTSVPACCINDAHEPYHTMCSNKYRPSTTPPRLRKPSTATITKVKGARNYIKHHVKCLGVHSCDDANIRQPEKTVKKARKNSRWILRNISFPRRGLHVNSWKALDKTRLDYCSQLWSPHTSRQKYKPSNQVPKVLIIDSGGMKNLNYWERLQSWGLLTTEAEGEIPDIISLEDTETLAQPYCHQ</sequence>
<feature type="region of interest" description="Disordered" evidence="1">
    <location>
        <begin position="828"/>
        <end position="872"/>
    </location>
</feature>
<feature type="region of interest" description="Disordered" evidence="1">
    <location>
        <begin position="548"/>
        <end position="599"/>
    </location>
</feature>
<feature type="region of interest" description="Disordered" evidence="1">
    <location>
        <begin position="1"/>
        <end position="28"/>
    </location>
</feature>